<evidence type="ECO:0000313" key="7">
    <source>
        <dbReference type="Proteomes" id="UP000319280"/>
    </source>
</evidence>
<dbReference type="GO" id="GO:0045150">
    <property type="term" value="P:acetoin catabolic process"/>
    <property type="evidence" value="ECO:0007669"/>
    <property type="project" value="UniProtKB-UniPathway"/>
</dbReference>
<feature type="domain" description="Histone deacetylase" evidence="5">
    <location>
        <begin position="22"/>
        <end position="319"/>
    </location>
</feature>
<dbReference type="InterPro" id="IPR003085">
    <property type="entry name" value="AcuC"/>
</dbReference>
<evidence type="ECO:0000256" key="2">
    <source>
        <dbReference type="ARBA" id="ARBA00005947"/>
    </source>
</evidence>
<proteinExistence type="inferred from homology"/>
<gene>
    <name evidence="6" type="ORF">FH966_15355</name>
</gene>
<dbReference type="PANTHER" id="PTHR10625:SF10">
    <property type="entry name" value="HISTONE DEACETYLASE HDAC1"/>
    <property type="match status" value="1"/>
</dbReference>
<dbReference type="PANTHER" id="PTHR10625">
    <property type="entry name" value="HISTONE DEACETYLASE HDAC1-RELATED"/>
    <property type="match status" value="1"/>
</dbReference>
<accession>A0A549YM66</accession>
<reference evidence="6 7" key="1">
    <citation type="submission" date="2019-07" db="EMBL/GenBank/DDBJ databases">
        <title>Genomic analysis of Lentibacillus sp. NKC851-2.</title>
        <authorList>
            <person name="Oh Y.J."/>
        </authorList>
    </citation>
    <scope>NUCLEOTIDE SEQUENCE [LARGE SCALE GENOMIC DNA]</scope>
    <source>
        <strain evidence="6 7">NKC851-2</strain>
    </source>
</reference>
<dbReference type="PRINTS" id="PR01270">
    <property type="entry name" value="HDASUPER"/>
</dbReference>
<dbReference type="EMBL" id="VJMZ01000001">
    <property type="protein sequence ID" value="TRM12973.1"/>
    <property type="molecule type" value="Genomic_DNA"/>
</dbReference>
<evidence type="ECO:0000256" key="3">
    <source>
        <dbReference type="ARBA" id="ARBA00020218"/>
    </source>
</evidence>
<protein>
    <recommendedName>
        <fullName evidence="3">Acetoin utilization protein AcuC</fullName>
    </recommendedName>
</protein>
<comment type="caution">
    <text evidence="6">The sequence shown here is derived from an EMBL/GenBank/DDBJ whole genome shotgun (WGS) entry which is preliminary data.</text>
</comment>
<dbReference type="Gene3D" id="3.40.800.20">
    <property type="entry name" value="Histone deacetylase domain"/>
    <property type="match status" value="1"/>
</dbReference>
<evidence type="ECO:0000259" key="5">
    <source>
        <dbReference type="Pfam" id="PF00850"/>
    </source>
</evidence>
<keyword evidence="4" id="KW-0006">Acetoin catabolism</keyword>
<organism evidence="6 7">
    <name type="scientific">Lentibacillus cibarius</name>
    <dbReference type="NCBI Taxonomy" id="2583219"/>
    <lineage>
        <taxon>Bacteria</taxon>
        <taxon>Bacillati</taxon>
        <taxon>Bacillota</taxon>
        <taxon>Bacilli</taxon>
        <taxon>Bacillales</taxon>
        <taxon>Bacillaceae</taxon>
        <taxon>Lentibacillus</taxon>
    </lineage>
</organism>
<dbReference type="Pfam" id="PF00850">
    <property type="entry name" value="Hist_deacetyl"/>
    <property type="match status" value="1"/>
</dbReference>
<dbReference type="GO" id="GO:0004407">
    <property type="term" value="F:histone deacetylase activity"/>
    <property type="evidence" value="ECO:0007669"/>
    <property type="project" value="TreeGrafter"/>
</dbReference>
<keyword evidence="7" id="KW-1185">Reference proteome</keyword>
<dbReference type="AlphaFoldDB" id="A0A549YM66"/>
<dbReference type="CDD" id="cd09994">
    <property type="entry name" value="HDAC_AcuC_like"/>
    <property type="match status" value="1"/>
</dbReference>
<dbReference type="Proteomes" id="UP000319280">
    <property type="component" value="Unassembled WGS sequence"/>
</dbReference>
<dbReference type="InterPro" id="IPR037138">
    <property type="entry name" value="His_deacetylse_dom_sf"/>
</dbReference>
<dbReference type="GO" id="GO:0040029">
    <property type="term" value="P:epigenetic regulation of gene expression"/>
    <property type="evidence" value="ECO:0007669"/>
    <property type="project" value="TreeGrafter"/>
</dbReference>
<dbReference type="InterPro" id="IPR000286">
    <property type="entry name" value="HDACs"/>
</dbReference>
<dbReference type="InterPro" id="IPR023696">
    <property type="entry name" value="Ureohydrolase_dom_sf"/>
</dbReference>
<dbReference type="PRINTS" id="PR01272">
    <property type="entry name" value="ACUCPROTEIN"/>
</dbReference>
<comment type="pathway">
    <text evidence="1">Ketone degradation; acetoin degradation.</text>
</comment>
<evidence type="ECO:0000256" key="1">
    <source>
        <dbReference type="ARBA" id="ARBA00005101"/>
    </source>
</evidence>
<dbReference type="UniPathway" id="UPA00040"/>
<evidence type="ECO:0000256" key="4">
    <source>
        <dbReference type="ARBA" id="ARBA00022627"/>
    </source>
</evidence>
<dbReference type="SUPFAM" id="SSF52768">
    <property type="entry name" value="Arginase/deacetylase"/>
    <property type="match status" value="1"/>
</dbReference>
<sequence length="388" mass="43611">MTCKSTFIYTDKFLDYHFHSDHPFNQQRVLLTKELLEAVNLLPKHLITAPRTATDEELALFHAPAYINAVKKAGSGQLSEEEGQAHGLGTEDTPMFRHMHEASSYLVGGTLTAVDSVLMGNTNHALNLGGGLHHGFSRKASGFCIYNDGAIAIKYIREKYNLRVLYVDTDAHHGDGVQWAFYDDPNVCTLSIHETGRYLFPGTGNISERGIKEGHGYAFNVPIDAFTEDESFIQVYESVFRKVAASFRPDVILTQNGADAHVFDPLTHLCTTTETFERIPLIAHELAHQYCDGRWIALGGGGYDMWRVVPRTWAQIWSVMTTGETQKAALPKPWLSKWQKKSPVELPDSWNDSKDIVPHIPRKPEITEKNERSLLSALKYTKNKSAYM</sequence>
<dbReference type="InterPro" id="IPR023801">
    <property type="entry name" value="His_deacetylse_dom"/>
</dbReference>
<dbReference type="RefSeq" id="WP_142791869.1">
    <property type="nucleotide sequence ID" value="NZ_VJMZ01000001.1"/>
</dbReference>
<evidence type="ECO:0000313" key="6">
    <source>
        <dbReference type="EMBL" id="TRM12973.1"/>
    </source>
</evidence>
<name>A0A549YM66_9BACI</name>
<comment type="similarity">
    <text evidence="2">Belongs to the histone deacetylase family.</text>
</comment>